<evidence type="ECO:0000256" key="7">
    <source>
        <dbReference type="ARBA" id="ARBA00023239"/>
    </source>
</evidence>
<dbReference type="Gene3D" id="3.40.190.10">
    <property type="entry name" value="Periplasmic binding protein-like II"/>
    <property type="match status" value="2"/>
</dbReference>
<evidence type="ECO:0000259" key="12">
    <source>
        <dbReference type="PROSITE" id="PS51671"/>
    </source>
</evidence>
<comment type="catalytic activity">
    <reaction evidence="8 10">
        <text>prephenate + H(+) = 3-phenylpyruvate + CO2 + H2O</text>
        <dbReference type="Rhea" id="RHEA:21648"/>
        <dbReference type="ChEBI" id="CHEBI:15377"/>
        <dbReference type="ChEBI" id="CHEBI:15378"/>
        <dbReference type="ChEBI" id="CHEBI:16526"/>
        <dbReference type="ChEBI" id="CHEBI:18005"/>
        <dbReference type="ChEBI" id="CHEBI:29934"/>
        <dbReference type="EC" id="4.2.1.51"/>
    </reaction>
</comment>
<dbReference type="Pfam" id="PF01842">
    <property type="entry name" value="ACT"/>
    <property type="match status" value="1"/>
</dbReference>
<keyword evidence="6 10" id="KW-0584">Phenylalanine biosynthesis</keyword>
<dbReference type="UniPathway" id="UPA00121">
    <property type="reaction ID" value="UER00345"/>
</dbReference>
<dbReference type="InterPro" id="IPR045865">
    <property type="entry name" value="ACT-like_dom_sf"/>
</dbReference>
<keyword evidence="4 10" id="KW-0028">Amino-acid biosynthesis</keyword>
<dbReference type="GO" id="GO:0009094">
    <property type="term" value="P:L-phenylalanine biosynthetic process"/>
    <property type="evidence" value="ECO:0007669"/>
    <property type="project" value="UniProtKB-UniPathway"/>
</dbReference>
<evidence type="ECO:0000313" key="13">
    <source>
        <dbReference type="EMBL" id="APB32822.1"/>
    </source>
</evidence>
<evidence type="ECO:0000256" key="10">
    <source>
        <dbReference type="RuleBase" id="RU361254"/>
    </source>
</evidence>
<name>A0A1J0AA64_9CYAN</name>
<dbReference type="Gene3D" id="3.30.70.260">
    <property type="match status" value="1"/>
</dbReference>
<dbReference type="RefSeq" id="WP_071453507.1">
    <property type="nucleotide sequence ID" value="NZ_CP017675.1"/>
</dbReference>
<dbReference type="STRING" id="1188229.GlitD10_0510"/>
<dbReference type="AlphaFoldDB" id="A0A1J0AA64"/>
<reference evidence="13 14" key="1">
    <citation type="submission" date="2016-10" db="EMBL/GenBank/DDBJ databases">
        <title>Description of Gloeomargarita lithophora gen. nov., sp. nov., a thylakoid-bearing basal-branching cyanobacterium with intracellular carbonates, and proposal for Gloeomargaritales ord. nov.</title>
        <authorList>
            <person name="Moreira D."/>
            <person name="Tavera R."/>
            <person name="Benzerara K."/>
            <person name="Skouri-Panet F."/>
            <person name="Couradeau E."/>
            <person name="Gerard E."/>
            <person name="Loussert C."/>
            <person name="Novelo E."/>
            <person name="Zivanovic Y."/>
            <person name="Lopez-Garcia P."/>
        </authorList>
    </citation>
    <scope>NUCLEOTIDE SEQUENCE [LARGE SCALE GENOMIC DNA]</scope>
    <source>
        <strain evidence="13 14">D10</strain>
    </source>
</reference>
<evidence type="ECO:0000256" key="5">
    <source>
        <dbReference type="ARBA" id="ARBA00023141"/>
    </source>
</evidence>
<dbReference type="CDD" id="cd04905">
    <property type="entry name" value="ACT_CM-PDT"/>
    <property type="match status" value="1"/>
</dbReference>
<dbReference type="SUPFAM" id="SSF55021">
    <property type="entry name" value="ACT-like"/>
    <property type="match status" value="1"/>
</dbReference>
<feature type="site" description="Essential for prephenate dehydratase activity" evidence="9">
    <location>
        <position position="175"/>
    </location>
</feature>
<dbReference type="InterPro" id="IPR018528">
    <property type="entry name" value="Preph_deHydtase_CS"/>
</dbReference>
<dbReference type="PIRSF" id="PIRSF001500">
    <property type="entry name" value="Chor_mut_pdt_Ppr"/>
    <property type="match status" value="1"/>
</dbReference>
<dbReference type="EMBL" id="CP017675">
    <property type="protein sequence ID" value="APB32822.1"/>
    <property type="molecule type" value="Genomic_DNA"/>
</dbReference>
<dbReference type="PANTHER" id="PTHR21022">
    <property type="entry name" value="PREPHENATE DEHYDRATASE P PROTEIN"/>
    <property type="match status" value="1"/>
</dbReference>
<keyword evidence="14" id="KW-1185">Reference proteome</keyword>
<evidence type="ECO:0000313" key="14">
    <source>
        <dbReference type="Proteomes" id="UP000180235"/>
    </source>
</evidence>
<dbReference type="PROSITE" id="PS51171">
    <property type="entry name" value="PREPHENATE_DEHYDR_3"/>
    <property type="match status" value="1"/>
</dbReference>
<evidence type="ECO:0000256" key="8">
    <source>
        <dbReference type="ARBA" id="ARBA00047848"/>
    </source>
</evidence>
<dbReference type="InterPro" id="IPR002912">
    <property type="entry name" value="ACT_dom"/>
</dbReference>
<dbReference type="EC" id="4.2.1.51" evidence="2 10"/>
<sequence length="282" mass="31058">MSPDPRIAYLGPAGTNSETVAHCFGQRWSQPAWLATSTIAQVLHHVAQGHADYGVVPVENSLEGSVTTTLDLLWQLPDLYIQQGLILPILHSLVSHCAEINQIQRVYSHPQALGQCQYWLEEHLPHIPWLPTRSTSEALQYVQPEAGSAAIASPRAAQLWHLPILAQDLAADNFTRFWVVGGIFQREGTHTSLAFSVPANRPGALVRVLAHFAQAEINLSRIESRPTRRSLGEYFFCVDLEGAQTQPRIGAALDGLGRETSRLCNYGSYTITPVEIPVDCPN</sequence>
<dbReference type="PANTHER" id="PTHR21022:SF19">
    <property type="entry name" value="PREPHENATE DEHYDRATASE-RELATED"/>
    <property type="match status" value="1"/>
</dbReference>
<proteinExistence type="predicted"/>
<organism evidence="13 14">
    <name type="scientific">Gloeomargarita lithophora Alchichica-D10</name>
    <dbReference type="NCBI Taxonomy" id="1188229"/>
    <lineage>
        <taxon>Bacteria</taxon>
        <taxon>Bacillati</taxon>
        <taxon>Cyanobacteriota</taxon>
        <taxon>Cyanophyceae</taxon>
        <taxon>Gloeomargaritales</taxon>
        <taxon>Gloeomargaritaceae</taxon>
        <taxon>Gloeomargarita</taxon>
    </lineage>
</organism>
<gene>
    <name evidence="13" type="primary">pheA2</name>
    <name evidence="10" type="synonym">pheA</name>
    <name evidence="13" type="ORF">GlitD10_0510</name>
</gene>
<feature type="domain" description="ACT" evidence="12">
    <location>
        <begin position="193"/>
        <end position="274"/>
    </location>
</feature>
<dbReference type="PROSITE" id="PS00858">
    <property type="entry name" value="PREPHENATE_DEHYDR_2"/>
    <property type="match status" value="1"/>
</dbReference>
<dbReference type="NCBIfam" id="NF008865">
    <property type="entry name" value="PRK11898.1"/>
    <property type="match status" value="1"/>
</dbReference>
<evidence type="ECO:0000256" key="6">
    <source>
        <dbReference type="ARBA" id="ARBA00023222"/>
    </source>
</evidence>
<dbReference type="CDD" id="cd13630">
    <property type="entry name" value="PBP2_PDT_1"/>
    <property type="match status" value="1"/>
</dbReference>
<dbReference type="InterPro" id="IPR001086">
    <property type="entry name" value="Preph_deHydtase"/>
</dbReference>
<evidence type="ECO:0000256" key="1">
    <source>
        <dbReference type="ARBA" id="ARBA00004741"/>
    </source>
</evidence>
<evidence type="ECO:0000259" key="11">
    <source>
        <dbReference type="PROSITE" id="PS51171"/>
    </source>
</evidence>
<evidence type="ECO:0000256" key="3">
    <source>
        <dbReference type="ARBA" id="ARBA00021872"/>
    </source>
</evidence>
<dbReference type="KEGG" id="glt:GlitD10_0510"/>
<accession>A0A1J0AA64</accession>
<dbReference type="GO" id="GO:0004664">
    <property type="term" value="F:prephenate dehydratase activity"/>
    <property type="evidence" value="ECO:0007669"/>
    <property type="project" value="UniProtKB-UniRule"/>
</dbReference>
<dbReference type="PROSITE" id="PS51671">
    <property type="entry name" value="ACT"/>
    <property type="match status" value="1"/>
</dbReference>
<keyword evidence="7 10" id="KW-0456">Lyase</keyword>
<dbReference type="GO" id="GO:0005737">
    <property type="term" value="C:cytoplasm"/>
    <property type="evidence" value="ECO:0007669"/>
    <property type="project" value="TreeGrafter"/>
</dbReference>
<keyword evidence="5 10" id="KW-0057">Aromatic amino acid biosynthesis</keyword>
<dbReference type="OrthoDB" id="9802281at2"/>
<protein>
    <recommendedName>
        <fullName evidence="3 10">Prephenate dehydratase</fullName>
        <shortName evidence="10">PDT</shortName>
        <ecNumber evidence="2 10">4.2.1.51</ecNumber>
    </recommendedName>
</protein>
<dbReference type="SUPFAM" id="SSF53850">
    <property type="entry name" value="Periplasmic binding protein-like II"/>
    <property type="match status" value="1"/>
</dbReference>
<evidence type="ECO:0000256" key="9">
    <source>
        <dbReference type="PIRSR" id="PIRSR001500-2"/>
    </source>
</evidence>
<evidence type="ECO:0000256" key="2">
    <source>
        <dbReference type="ARBA" id="ARBA00013147"/>
    </source>
</evidence>
<comment type="pathway">
    <text evidence="1 10">Amino-acid biosynthesis; L-phenylalanine biosynthesis; phenylpyruvate from prephenate: step 1/1.</text>
</comment>
<evidence type="ECO:0000256" key="4">
    <source>
        <dbReference type="ARBA" id="ARBA00022605"/>
    </source>
</evidence>
<feature type="domain" description="Prephenate dehydratase" evidence="11">
    <location>
        <begin position="6"/>
        <end position="182"/>
    </location>
</feature>
<dbReference type="Pfam" id="PF00800">
    <property type="entry name" value="PDT"/>
    <property type="match status" value="1"/>
</dbReference>
<dbReference type="InterPro" id="IPR008242">
    <property type="entry name" value="Chor_mutase/pphenate_deHydtase"/>
</dbReference>
<dbReference type="Proteomes" id="UP000180235">
    <property type="component" value="Chromosome"/>
</dbReference>